<evidence type="ECO:0000313" key="3">
    <source>
        <dbReference type="Proteomes" id="UP000612899"/>
    </source>
</evidence>
<sequence length="147" mass="15332">MIMALLLDLANILGGFLLAIALLRKLPRVGDDLSSFAARVAPFGWLVGVVALVAAGFYVIVHLVSGPYLLHFEVVGIGVGIALLWDRLRGRTGDDTAISPQTVTGAGVATQRLTVIGRDTATGLTLLLAIFGIIAIVVGIQGLFTPD</sequence>
<feature type="transmembrane region" description="Helical" evidence="1">
    <location>
        <begin position="6"/>
        <end position="24"/>
    </location>
</feature>
<protein>
    <submittedName>
        <fullName evidence="2">Uncharacterized protein</fullName>
    </submittedName>
</protein>
<keyword evidence="1" id="KW-0472">Membrane</keyword>
<reference evidence="2" key="1">
    <citation type="submission" date="2021-01" db="EMBL/GenBank/DDBJ databases">
        <title>Whole genome shotgun sequence of Rhizocola hellebori NBRC 109834.</title>
        <authorList>
            <person name="Komaki H."/>
            <person name="Tamura T."/>
        </authorList>
    </citation>
    <scope>NUCLEOTIDE SEQUENCE</scope>
    <source>
        <strain evidence="2">NBRC 109834</strain>
    </source>
</reference>
<proteinExistence type="predicted"/>
<name>A0A8J3Q558_9ACTN</name>
<evidence type="ECO:0000256" key="1">
    <source>
        <dbReference type="SAM" id="Phobius"/>
    </source>
</evidence>
<organism evidence="2 3">
    <name type="scientific">Rhizocola hellebori</name>
    <dbReference type="NCBI Taxonomy" id="1392758"/>
    <lineage>
        <taxon>Bacteria</taxon>
        <taxon>Bacillati</taxon>
        <taxon>Actinomycetota</taxon>
        <taxon>Actinomycetes</taxon>
        <taxon>Micromonosporales</taxon>
        <taxon>Micromonosporaceae</taxon>
        <taxon>Rhizocola</taxon>
    </lineage>
</organism>
<dbReference type="Proteomes" id="UP000612899">
    <property type="component" value="Unassembled WGS sequence"/>
</dbReference>
<keyword evidence="1" id="KW-1133">Transmembrane helix</keyword>
<dbReference type="RefSeq" id="WP_203907928.1">
    <property type="nucleotide sequence ID" value="NZ_BONY01000010.1"/>
</dbReference>
<feature type="transmembrane region" description="Helical" evidence="1">
    <location>
        <begin position="121"/>
        <end position="144"/>
    </location>
</feature>
<evidence type="ECO:0000313" key="2">
    <source>
        <dbReference type="EMBL" id="GIH04034.1"/>
    </source>
</evidence>
<dbReference type="EMBL" id="BONY01000010">
    <property type="protein sequence ID" value="GIH04034.1"/>
    <property type="molecule type" value="Genomic_DNA"/>
</dbReference>
<dbReference type="AlphaFoldDB" id="A0A8J3Q558"/>
<keyword evidence="3" id="KW-1185">Reference proteome</keyword>
<comment type="caution">
    <text evidence="2">The sequence shown here is derived from an EMBL/GenBank/DDBJ whole genome shotgun (WGS) entry which is preliminary data.</text>
</comment>
<gene>
    <name evidence="2" type="ORF">Rhe02_21010</name>
</gene>
<feature type="transmembrane region" description="Helical" evidence="1">
    <location>
        <begin position="67"/>
        <end position="85"/>
    </location>
</feature>
<accession>A0A8J3Q558</accession>
<feature type="transmembrane region" description="Helical" evidence="1">
    <location>
        <begin position="36"/>
        <end position="61"/>
    </location>
</feature>
<keyword evidence="1" id="KW-0812">Transmembrane</keyword>